<evidence type="ECO:0000256" key="1">
    <source>
        <dbReference type="SAM" id="Phobius"/>
    </source>
</evidence>
<feature type="transmembrane region" description="Helical" evidence="1">
    <location>
        <begin position="122"/>
        <end position="141"/>
    </location>
</feature>
<accession>A0A2M9ZCK2</accession>
<name>A0A2M9ZCK2_9LEPT</name>
<protein>
    <recommendedName>
        <fullName evidence="4">Histidine kinase</fullName>
    </recommendedName>
</protein>
<dbReference type="Proteomes" id="UP000231912">
    <property type="component" value="Unassembled WGS sequence"/>
</dbReference>
<dbReference type="EMBL" id="NPDT01000002">
    <property type="protein sequence ID" value="PJZ66128.1"/>
    <property type="molecule type" value="Genomic_DNA"/>
</dbReference>
<feature type="transmembrane region" description="Helical" evidence="1">
    <location>
        <begin position="92"/>
        <end position="110"/>
    </location>
</feature>
<gene>
    <name evidence="2" type="ORF">CH371_07490</name>
</gene>
<feature type="transmembrane region" description="Helical" evidence="1">
    <location>
        <begin position="176"/>
        <end position="198"/>
    </location>
</feature>
<reference evidence="2 3" key="1">
    <citation type="submission" date="2017-07" db="EMBL/GenBank/DDBJ databases">
        <title>Leptospira spp. isolated from tropical soils.</title>
        <authorList>
            <person name="Thibeaux R."/>
            <person name="Iraola G."/>
            <person name="Ferres I."/>
            <person name="Bierque E."/>
            <person name="Girault D."/>
            <person name="Soupe-Gilbert M.-E."/>
            <person name="Picardeau M."/>
            <person name="Goarant C."/>
        </authorList>
    </citation>
    <scope>NUCLEOTIDE SEQUENCE [LARGE SCALE GENOMIC DNA]</scope>
    <source>
        <strain evidence="2 3">FH2-C-A2</strain>
    </source>
</reference>
<evidence type="ECO:0000313" key="3">
    <source>
        <dbReference type="Proteomes" id="UP000231912"/>
    </source>
</evidence>
<feature type="transmembrane region" description="Helical" evidence="1">
    <location>
        <begin position="39"/>
        <end position="57"/>
    </location>
</feature>
<keyword evidence="1" id="KW-0472">Membrane</keyword>
<comment type="caution">
    <text evidence="2">The sequence shown here is derived from an EMBL/GenBank/DDBJ whole genome shotgun (WGS) entry which is preliminary data.</text>
</comment>
<feature type="transmembrane region" description="Helical" evidence="1">
    <location>
        <begin position="147"/>
        <end position="164"/>
    </location>
</feature>
<evidence type="ECO:0000313" key="2">
    <source>
        <dbReference type="EMBL" id="PJZ66128.1"/>
    </source>
</evidence>
<proteinExistence type="predicted"/>
<evidence type="ECO:0008006" key="4">
    <source>
        <dbReference type="Google" id="ProtNLM"/>
    </source>
</evidence>
<dbReference type="RefSeq" id="WP_100758390.1">
    <property type="nucleotide sequence ID" value="NZ_NPDT01000002.1"/>
</dbReference>
<dbReference type="AlphaFoldDB" id="A0A2M9ZCK2"/>
<sequence>MSKRIEKIKASRVVVGKETASFETDGLVFEEFYQQNHTIAFYFFGIVFFLLLSGLYMEYLRSNWVLFYLDLASLVFCVSALAVLRFFSGTGIFKRITVTFLLLAMVLLEVETQFYDNNAKFFEIEMWIINPILLLLIAFFFSGRPKYYFVFSSVVFFYFVFRTSREGMQYFGTRETWISIADMAALQLFCCFLNVWWFGYRTETIRKTEKLTRQLRLERESISRNLHDYLGAKATDLSLLVKSIQNRDLGDMESVIKLRRLSEEIFQGVREITANVEDAKLISEDVWSGIRVLLLRRYGDGGRKVKFSRIGEADYYSDSDPAAQLLGIVTEICSNDLKYGSGISHWSFKPGKESVKILVRSRSLYTEPRLGSLGHKTIRDRASILGGDWNENLIQGRFQGELEIPVERFRRIEFT</sequence>
<keyword evidence="1" id="KW-1133">Transmembrane helix</keyword>
<organism evidence="2 3">
    <name type="scientific">Leptospira wolffii</name>
    <dbReference type="NCBI Taxonomy" id="409998"/>
    <lineage>
        <taxon>Bacteria</taxon>
        <taxon>Pseudomonadati</taxon>
        <taxon>Spirochaetota</taxon>
        <taxon>Spirochaetia</taxon>
        <taxon>Leptospirales</taxon>
        <taxon>Leptospiraceae</taxon>
        <taxon>Leptospira</taxon>
    </lineage>
</organism>
<keyword evidence="1" id="KW-0812">Transmembrane</keyword>
<feature type="transmembrane region" description="Helical" evidence="1">
    <location>
        <begin position="64"/>
        <end position="86"/>
    </location>
</feature>